<keyword evidence="4" id="KW-0813">Transport</keyword>
<dbReference type="PROSITE" id="PS00440">
    <property type="entry name" value="ACYLTRANSF_C_2"/>
    <property type="match status" value="1"/>
</dbReference>
<dbReference type="PANTHER" id="PTHR22589">
    <property type="entry name" value="CARNITINE O-ACYLTRANSFERASE"/>
    <property type="match status" value="1"/>
</dbReference>
<evidence type="ECO:0000313" key="22">
    <source>
        <dbReference type="Proteomes" id="UP001360560"/>
    </source>
</evidence>
<evidence type="ECO:0000256" key="6">
    <source>
        <dbReference type="ARBA" id="ARBA00022792"/>
    </source>
</evidence>
<comment type="subcellular location">
    <subcellularLocation>
        <location evidence="2">Mitochondrion inner membrane</location>
        <topology evidence="2">Peripheral membrane protein</topology>
        <orientation evidence="2">Matrix side</orientation>
    </subcellularLocation>
    <subcellularLocation>
        <location evidence="1">Peroxisome</location>
    </subcellularLocation>
</comment>
<evidence type="ECO:0000256" key="2">
    <source>
        <dbReference type="ARBA" id="ARBA00004443"/>
    </source>
</evidence>
<dbReference type="GO" id="GO:0009437">
    <property type="term" value="P:carnitine metabolic process"/>
    <property type="evidence" value="ECO:0007669"/>
    <property type="project" value="TreeGrafter"/>
</dbReference>
<dbReference type="EMBL" id="BTFZ01000011">
    <property type="protein sequence ID" value="GMM36754.1"/>
    <property type="molecule type" value="Genomic_DNA"/>
</dbReference>
<proteinExistence type="inferred from homology"/>
<name>A0AAV5QPY3_9ASCO</name>
<dbReference type="InterPro" id="IPR023213">
    <property type="entry name" value="CAT-like_dom_sf"/>
</dbReference>
<evidence type="ECO:0000256" key="13">
    <source>
        <dbReference type="ARBA" id="ARBA00023315"/>
    </source>
</evidence>
<organism evidence="21 22">
    <name type="scientific">Saccharomycopsis crataegensis</name>
    <dbReference type="NCBI Taxonomy" id="43959"/>
    <lineage>
        <taxon>Eukaryota</taxon>
        <taxon>Fungi</taxon>
        <taxon>Dikarya</taxon>
        <taxon>Ascomycota</taxon>
        <taxon>Saccharomycotina</taxon>
        <taxon>Saccharomycetes</taxon>
        <taxon>Saccharomycopsidaceae</taxon>
        <taxon>Saccharomycopsis</taxon>
    </lineage>
</organism>
<dbReference type="GeneID" id="90074729"/>
<evidence type="ECO:0000256" key="17">
    <source>
        <dbReference type="ARBA" id="ARBA00073438"/>
    </source>
</evidence>
<keyword evidence="12" id="KW-0576">Peroxisome</keyword>
<comment type="similarity">
    <text evidence="3 19">Belongs to the carnitine/choline acetyltransferase family.</text>
</comment>
<evidence type="ECO:0000256" key="15">
    <source>
        <dbReference type="ARBA" id="ARBA00053195"/>
    </source>
</evidence>
<keyword evidence="6" id="KW-0999">Mitochondrion inner membrane</keyword>
<evidence type="ECO:0000256" key="12">
    <source>
        <dbReference type="ARBA" id="ARBA00023140"/>
    </source>
</evidence>
<sequence>MSSRSLVLQNCLLPLRSKAIPATYLKMPIPVSVKRKNLHYSSSLKGDMLKFSKELPTLPVPELKDTAKTYLQSIKPFVKNQEQYQIIKTKLEEFISPGGLGEVLQGRLKDRASKTDNWISEWWDNDAYLAYRDPVVPYVSYFFSHASNLLPKTLEKSQLKKATILVDKVLDFKELIATENFPPEVIKGTPYCMNGFTMMFNNSRIPGEAVDDTISFSQTELQNQFIVVIKNNRFYKLYHQDANGKRLDHYQIHQGLMKISEDANAKDGSFRQPAVGALTTLDRDSWYQAFSKLYNFSIINANSFEDIFRSSFVLCLDNVSPISFEERSRNCWHGDGENRYFDKPLQFFVAANGASGFLGEHSRMDGTPNLTLNNYVCKEMARFKNNELFDNFIPTNVELIESEPKELKFDISKDVASIIKSAEQKFRATAVDGHLLKVWRYQGYGKTLIKKFNTSPDAFVQILMQLAYYKYTGTLKPTYESATTRKYKLGRTETNRTVSSELLDFVKTFNNPKATIEEKIKTYRAAIAQQNDYIKLASSGLAVDRHIYGLKKSLKNGESSEFLSDPMTSYSSTWYLSTSQLSSEYFNGYGWSEVHEIGLGLPYMINREWLNITITCKTNNPAGLDPEKMHYYLTEAADELKEVLSNELKSKL</sequence>
<evidence type="ECO:0000256" key="9">
    <source>
        <dbReference type="ARBA" id="ARBA00023098"/>
    </source>
</evidence>
<dbReference type="Proteomes" id="UP001360560">
    <property type="component" value="Unassembled WGS sequence"/>
</dbReference>
<evidence type="ECO:0000259" key="20">
    <source>
        <dbReference type="Pfam" id="PF00755"/>
    </source>
</evidence>
<keyword evidence="7" id="KW-0276">Fatty acid metabolism</keyword>
<dbReference type="AlphaFoldDB" id="A0AAV5QPY3"/>
<dbReference type="PROSITE" id="PS00439">
    <property type="entry name" value="ACYLTRANSF_C_1"/>
    <property type="match status" value="1"/>
</dbReference>
<comment type="caution">
    <text evidence="21">The sequence shown here is derived from an EMBL/GenBank/DDBJ whole genome shotgun (WGS) entry which is preliminary data.</text>
</comment>
<evidence type="ECO:0000256" key="19">
    <source>
        <dbReference type="RuleBase" id="RU003801"/>
    </source>
</evidence>
<evidence type="ECO:0000256" key="8">
    <source>
        <dbReference type="ARBA" id="ARBA00022946"/>
    </source>
</evidence>
<comment type="catalytic activity">
    <reaction evidence="14">
        <text>(R)-carnitine + acetyl-CoA = O-acetyl-(R)-carnitine + CoA</text>
        <dbReference type="Rhea" id="RHEA:21136"/>
        <dbReference type="ChEBI" id="CHEBI:16347"/>
        <dbReference type="ChEBI" id="CHEBI:57287"/>
        <dbReference type="ChEBI" id="CHEBI:57288"/>
        <dbReference type="ChEBI" id="CHEBI:57589"/>
        <dbReference type="EC" id="2.3.1.7"/>
    </reaction>
</comment>
<dbReference type="RefSeq" id="XP_064853750.1">
    <property type="nucleotide sequence ID" value="XM_064997678.1"/>
</dbReference>
<evidence type="ECO:0000256" key="18">
    <source>
        <dbReference type="PIRSR" id="PIRSR600542-1"/>
    </source>
</evidence>
<feature type="active site" description="Proton acceptor" evidence="18">
    <location>
        <position position="361"/>
    </location>
</feature>
<dbReference type="GO" id="GO:0005743">
    <property type="term" value="C:mitochondrial inner membrane"/>
    <property type="evidence" value="ECO:0007669"/>
    <property type="project" value="UniProtKB-SubCell"/>
</dbReference>
<keyword evidence="22" id="KW-1185">Reference proteome</keyword>
<dbReference type="PANTHER" id="PTHR22589:SF103">
    <property type="entry name" value="CARNITINE O-ACETYL-TRANSFERASE, ISOFORM A-RELATED"/>
    <property type="match status" value="1"/>
</dbReference>
<protein>
    <recommendedName>
        <fullName evidence="17">Carnitine O-acetyltransferase, mitochondrial</fullName>
        <ecNumber evidence="16">2.3.1.7</ecNumber>
    </recommendedName>
</protein>
<keyword evidence="5 19" id="KW-0808">Transferase</keyword>
<evidence type="ECO:0000256" key="16">
    <source>
        <dbReference type="ARBA" id="ARBA00066910"/>
    </source>
</evidence>
<evidence type="ECO:0000256" key="3">
    <source>
        <dbReference type="ARBA" id="ARBA00005232"/>
    </source>
</evidence>
<evidence type="ECO:0000256" key="14">
    <source>
        <dbReference type="ARBA" id="ARBA00052702"/>
    </source>
</evidence>
<dbReference type="GO" id="GO:0006631">
    <property type="term" value="P:fatty acid metabolic process"/>
    <property type="evidence" value="ECO:0007669"/>
    <property type="project" value="UniProtKB-KW"/>
</dbReference>
<dbReference type="GO" id="GO:0005777">
    <property type="term" value="C:peroxisome"/>
    <property type="evidence" value="ECO:0007669"/>
    <property type="project" value="UniProtKB-SubCell"/>
</dbReference>
<evidence type="ECO:0000256" key="7">
    <source>
        <dbReference type="ARBA" id="ARBA00022832"/>
    </source>
</evidence>
<evidence type="ECO:0000256" key="4">
    <source>
        <dbReference type="ARBA" id="ARBA00022448"/>
    </source>
</evidence>
<dbReference type="GO" id="GO:0004092">
    <property type="term" value="F:carnitine O-acetyltransferase activity"/>
    <property type="evidence" value="ECO:0007669"/>
    <property type="project" value="UniProtKB-EC"/>
</dbReference>
<accession>A0AAV5QPY3</accession>
<dbReference type="FunFam" id="3.30.559.70:FF:000007">
    <property type="entry name" value="Carnitine O-acetyltransferase, mitochondrial"/>
    <property type="match status" value="1"/>
</dbReference>
<keyword evidence="11" id="KW-0472">Membrane</keyword>
<dbReference type="InterPro" id="IPR042231">
    <property type="entry name" value="Cho/carn_acyl_trans_2"/>
</dbReference>
<keyword evidence="9" id="KW-0443">Lipid metabolism</keyword>
<feature type="domain" description="Choline/carnitine acyltransferase" evidence="20">
    <location>
        <begin position="58"/>
        <end position="633"/>
    </location>
</feature>
<dbReference type="InterPro" id="IPR039551">
    <property type="entry name" value="Cho/carn_acyl_trans"/>
</dbReference>
<reference evidence="21 22" key="1">
    <citation type="journal article" date="2023" name="Elife">
        <title>Identification of key yeast species and microbe-microbe interactions impacting larval growth of Drosophila in the wild.</title>
        <authorList>
            <person name="Mure A."/>
            <person name="Sugiura Y."/>
            <person name="Maeda R."/>
            <person name="Honda K."/>
            <person name="Sakurai N."/>
            <person name="Takahashi Y."/>
            <person name="Watada M."/>
            <person name="Katoh T."/>
            <person name="Gotoh A."/>
            <person name="Gotoh Y."/>
            <person name="Taniguchi I."/>
            <person name="Nakamura K."/>
            <person name="Hayashi T."/>
            <person name="Katayama T."/>
            <person name="Uemura T."/>
            <person name="Hattori Y."/>
        </authorList>
    </citation>
    <scope>NUCLEOTIDE SEQUENCE [LARGE SCALE GENOMIC DNA]</scope>
    <source>
        <strain evidence="21 22">SC-9</strain>
    </source>
</reference>
<dbReference type="InterPro" id="IPR000542">
    <property type="entry name" value="Carn_acyl_trans"/>
</dbReference>
<evidence type="ECO:0000256" key="11">
    <source>
        <dbReference type="ARBA" id="ARBA00023136"/>
    </source>
</evidence>
<dbReference type="SUPFAM" id="SSF52777">
    <property type="entry name" value="CoA-dependent acyltransferases"/>
    <property type="match status" value="2"/>
</dbReference>
<keyword evidence="13 19" id="KW-0012">Acyltransferase</keyword>
<dbReference type="Pfam" id="PF00755">
    <property type="entry name" value="Carn_acyltransf"/>
    <property type="match status" value="1"/>
</dbReference>
<dbReference type="EC" id="2.3.1.7" evidence="16"/>
<gene>
    <name evidence="21" type="ORF">DASC09_040790</name>
</gene>
<evidence type="ECO:0000256" key="1">
    <source>
        <dbReference type="ARBA" id="ARBA00004275"/>
    </source>
</evidence>
<comment type="function">
    <text evidence="15">Carnitine acetylase is specific for short chain fatty acids. Carnitine acetylase seems to affect the flux through the pyruvate dehydrogenase complex. It may be involved as well in the transport of acetyl-CoA into mitochondria.</text>
</comment>
<evidence type="ECO:0000256" key="5">
    <source>
        <dbReference type="ARBA" id="ARBA00022679"/>
    </source>
</evidence>
<dbReference type="Gene3D" id="3.30.559.10">
    <property type="entry name" value="Chloramphenicol acetyltransferase-like domain"/>
    <property type="match status" value="1"/>
</dbReference>
<keyword evidence="10" id="KW-0496">Mitochondrion</keyword>
<evidence type="ECO:0000313" key="21">
    <source>
        <dbReference type="EMBL" id="GMM36754.1"/>
    </source>
</evidence>
<keyword evidence="8" id="KW-0809">Transit peptide</keyword>
<evidence type="ECO:0000256" key="10">
    <source>
        <dbReference type="ARBA" id="ARBA00023128"/>
    </source>
</evidence>
<dbReference type="Gene3D" id="3.30.559.70">
    <property type="entry name" value="Choline/Carnitine o-acyltransferase, domain 2"/>
    <property type="match status" value="1"/>
</dbReference>